<dbReference type="InterPro" id="IPR035901">
    <property type="entry name" value="GIY-YIG_endonuc_sf"/>
</dbReference>
<dbReference type="AlphaFoldDB" id="A0A518VCM0"/>
<dbReference type="Gene3D" id="3.40.1440.10">
    <property type="entry name" value="GIY-YIG endonuclease"/>
    <property type="match status" value="1"/>
</dbReference>
<accession>A0A518VCM0</accession>
<dbReference type="EMBL" id="CP033464">
    <property type="protein sequence ID" value="QDX94735.1"/>
    <property type="molecule type" value="Genomic_DNA"/>
</dbReference>
<evidence type="ECO:0000313" key="2">
    <source>
        <dbReference type="Proteomes" id="UP000319432"/>
    </source>
</evidence>
<evidence type="ECO:0000313" key="1">
    <source>
        <dbReference type="EMBL" id="QDX94735.1"/>
    </source>
</evidence>
<name>A0A518VCM0_BRELA</name>
<keyword evidence="2" id="KW-1185">Reference proteome</keyword>
<dbReference type="Proteomes" id="UP000319432">
    <property type="component" value="Chromosome"/>
</dbReference>
<reference evidence="1 2" key="1">
    <citation type="submission" date="2018-11" db="EMBL/GenBank/DDBJ databases">
        <title>Phylogenetic determinants of toxin gene distribution in genomes of Brevibacillus laterosporus.</title>
        <authorList>
            <person name="Glare T.R."/>
            <person name="Durrant A."/>
            <person name="Berry C."/>
            <person name="Palma L."/>
            <person name="Ormskirk M."/>
            <person name="Cox M.O."/>
        </authorList>
    </citation>
    <scope>NUCLEOTIDE SEQUENCE [LARGE SCALE GENOMIC DNA]</scope>
    <source>
        <strain evidence="1 2">1821L</strain>
    </source>
</reference>
<gene>
    <name evidence="1" type="ORF">EEL30_22090</name>
</gene>
<dbReference type="OrthoDB" id="2406402at2"/>
<organism evidence="1 2">
    <name type="scientific">Brevibacillus laterosporus</name>
    <name type="common">Bacillus laterosporus</name>
    <dbReference type="NCBI Taxonomy" id="1465"/>
    <lineage>
        <taxon>Bacteria</taxon>
        <taxon>Bacillati</taxon>
        <taxon>Bacillota</taxon>
        <taxon>Bacilli</taxon>
        <taxon>Bacillales</taxon>
        <taxon>Paenibacillaceae</taxon>
        <taxon>Brevibacillus</taxon>
    </lineage>
</organism>
<sequence>MKYKQSGIFLISNNINDKVFVEFSSDIPKEILNTYSLLNSGIHDNRVLQIDYSLYGKENFKFQVIENVKAENSKKLNALLKQRKEHWVKQFKAFLYSHGYNFKTTKNCWNVQDDYRDVFKKIYSLLDFNLPYAKERTQLLHNTLEDSLSYWMIEYVSSPAFWDKQVKTSKDYLIESETDSFLKRLEGLANYLLHPRYDDFVQEELIKNNPKSQRRSPKNHLTKSKLKEIKKKELHTSNFALDIEKGTKHFFEQCITEQDIEKYEEIKELDVFLKKLSMQLGYGLPKNDRETLQKQIEKLHGKRNLNLLKDFYKDLSKEILIMKEKLAGTIHFKKLQKGTTRIDYDCDTGYFDELGTYVSVSENKIDFKNEKHILELLNHYYSLKKGCADKPSSDMWHILYVLDELIEKVNFENYVKDILTMKIEGAPGNEITSYLFDKYKLTLNDDRISKIFNSFIPKMIADTYLNDHEEWLYTYKVKGKYKKCKSCGTNKLLSEKYYRKRSDKKGDGYYNKCRFCEK</sequence>
<proteinExistence type="predicted"/>
<protein>
    <submittedName>
        <fullName evidence="1">Uncharacterized protein</fullName>
    </submittedName>
</protein>